<sequence length="522" mass="59925">MSEDQKRQLQQQLWNIANTLRGKMDADEFRDYILGFIFYKYLSEKIHFTANKILQDSGEDVDYTNVDENSETGKEIVEAIYEEVVEDLGYFLKPSELFSNIAKKGHQKQEGKSNFILAELSKILNNIEQSTLGTNSEDDFEHLFEDLDLTSSKLGKTEDEKNTLISKVLYHLDDIDFNLSDTNADVLGDAYEYLIAQFASGAGKKAGEFYTPQQVSTILSRIVTSRKSQLKSVYDPTCGSGSLLLRVAREAKVSDFYGQEMNRTTYNLARMNMILHGINYSNFDIRQEDTLEKPQHLDKTFDAIVANPPFSAKWSANELHLLDERFSQYGKLAPSSKADFAFIQHMIHHLDENGIMAVVMPHGVLFRGAAELIIRKYLIKEKNYLDAVIGLPANIFFGTSIPTCILIFKKCREADEDILFVDASKEFEKQKNQNVLREEHIDKIVDTYQNREVLEKFSHKATLQEIADNDYNLNIPRYVDTFEEEEEIDIQAVMAEIKELEAKRSQLDLEIEVYFKELGLVF</sequence>
<evidence type="ECO:0000313" key="12">
    <source>
        <dbReference type="Proteomes" id="UP000027064"/>
    </source>
</evidence>
<dbReference type="InterPro" id="IPR022749">
    <property type="entry name" value="D12N6_MeTrfase_N"/>
</dbReference>
<comment type="catalytic activity">
    <reaction evidence="7">
        <text>a 2'-deoxyadenosine in DNA + S-adenosyl-L-methionine = an N(6)-methyl-2'-deoxyadenosine in DNA + S-adenosyl-L-homocysteine + H(+)</text>
        <dbReference type="Rhea" id="RHEA:15197"/>
        <dbReference type="Rhea" id="RHEA-COMP:12418"/>
        <dbReference type="Rhea" id="RHEA-COMP:12419"/>
        <dbReference type="ChEBI" id="CHEBI:15378"/>
        <dbReference type="ChEBI" id="CHEBI:57856"/>
        <dbReference type="ChEBI" id="CHEBI:59789"/>
        <dbReference type="ChEBI" id="CHEBI:90615"/>
        <dbReference type="ChEBI" id="CHEBI:90616"/>
        <dbReference type="EC" id="2.1.1.72"/>
    </reaction>
</comment>
<keyword evidence="3 11" id="KW-0489">Methyltransferase</keyword>
<dbReference type="GO" id="GO:0008170">
    <property type="term" value="F:N-methyltransferase activity"/>
    <property type="evidence" value="ECO:0007669"/>
    <property type="project" value="InterPro"/>
</dbReference>
<keyword evidence="4 11" id="KW-0808">Transferase</keyword>
<dbReference type="InterPro" id="IPR004546">
    <property type="entry name" value="Restrct_endonuc_T1M"/>
</dbReference>
<dbReference type="Gene3D" id="3.40.50.150">
    <property type="entry name" value="Vaccinia Virus protein VP39"/>
    <property type="match status" value="1"/>
</dbReference>
<dbReference type="GO" id="GO:0003677">
    <property type="term" value="F:DNA binding"/>
    <property type="evidence" value="ECO:0007669"/>
    <property type="project" value="InterPro"/>
</dbReference>
<dbReference type="InterPro" id="IPR029063">
    <property type="entry name" value="SAM-dependent_MTases_sf"/>
</dbReference>
<dbReference type="GO" id="GO:0009007">
    <property type="term" value="F:site-specific DNA-methyltransferase (adenine-specific) activity"/>
    <property type="evidence" value="ECO:0007669"/>
    <property type="project" value="UniProtKB-EC"/>
</dbReference>
<proteinExistence type="inferred from homology"/>
<evidence type="ECO:0000259" key="9">
    <source>
        <dbReference type="Pfam" id="PF02384"/>
    </source>
</evidence>
<comment type="caution">
    <text evidence="11">The sequence shown here is derived from an EMBL/GenBank/DDBJ whole genome shotgun (WGS) entry which is preliminary data.</text>
</comment>
<dbReference type="STRING" id="1492738.FEM21_27030"/>
<dbReference type="Proteomes" id="UP000027064">
    <property type="component" value="Unassembled WGS sequence"/>
</dbReference>
<dbReference type="InterPro" id="IPR002052">
    <property type="entry name" value="DNA_methylase_N6_adenine_CS"/>
</dbReference>
<feature type="domain" description="DNA methylase adenine-specific" evidence="9">
    <location>
        <begin position="184"/>
        <end position="486"/>
    </location>
</feature>
<dbReference type="Pfam" id="PF12161">
    <property type="entry name" value="HsdM_N"/>
    <property type="match status" value="1"/>
</dbReference>
<gene>
    <name evidence="11" type="ORF">FEM21_27030</name>
</gene>
<dbReference type="EC" id="2.1.1.72" evidence="2"/>
<dbReference type="Gene3D" id="1.20.1260.30">
    <property type="match status" value="1"/>
</dbReference>
<keyword evidence="6" id="KW-0680">Restriction system</keyword>
<dbReference type="REBASE" id="102143">
    <property type="entry name" value="M.Fsp1321ORF27030P"/>
</dbReference>
<evidence type="ECO:0000256" key="5">
    <source>
        <dbReference type="ARBA" id="ARBA00022691"/>
    </source>
</evidence>
<keyword evidence="8" id="KW-0175">Coiled coil</keyword>
<dbReference type="RefSeq" id="WP_035661278.1">
    <property type="nucleotide sequence ID" value="NZ_JNCA01000027.1"/>
</dbReference>
<dbReference type="PROSITE" id="PS00092">
    <property type="entry name" value="N6_MTASE"/>
    <property type="match status" value="1"/>
</dbReference>
<evidence type="ECO:0000256" key="4">
    <source>
        <dbReference type="ARBA" id="ARBA00022679"/>
    </source>
</evidence>
<feature type="coiled-coil region" evidence="8">
    <location>
        <begin position="483"/>
        <end position="517"/>
    </location>
</feature>
<organism evidence="11 12">
    <name type="scientific">Flavobacterium seoulense</name>
    <dbReference type="NCBI Taxonomy" id="1492738"/>
    <lineage>
        <taxon>Bacteria</taxon>
        <taxon>Pseudomonadati</taxon>
        <taxon>Bacteroidota</taxon>
        <taxon>Flavobacteriia</taxon>
        <taxon>Flavobacteriales</taxon>
        <taxon>Flavobacteriaceae</taxon>
        <taxon>Flavobacterium</taxon>
    </lineage>
</organism>
<dbReference type="InterPro" id="IPR003356">
    <property type="entry name" value="DNA_methylase_A-5"/>
</dbReference>
<protein>
    <recommendedName>
        <fullName evidence="2">site-specific DNA-methyltransferase (adenine-specific)</fullName>
        <ecNumber evidence="2">2.1.1.72</ecNumber>
    </recommendedName>
</protein>
<evidence type="ECO:0000313" key="11">
    <source>
        <dbReference type="EMBL" id="KDN54158.1"/>
    </source>
</evidence>
<dbReference type="Pfam" id="PF02384">
    <property type="entry name" value="N6_Mtase"/>
    <property type="match status" value="1"/>
</dbReference>
<evidence type="ECO:0000256" key="3">
    <source>
        <dbReference type="ARBA" id="ARBA00022603"/>
    </source>
</evidence>
<dbReference type="eggNOG" id="COG0286">
    <property type="taxonomic scope" value="Bacteria"/>
</dbReference>
<name>A0A066WNH7_9FLAO</name>
<evidence type="ECO:0000259" key="10">
    <source>
        <dbReference type="Pfam" id="PF12161"/>
    </source>
</evidence>
<dbReference type="NCBIfam" id="TIGR00497">
    <property type="entry name" value="hsdM"/>
    <property type="match status" value="1"/>
</dbReference>
<dbReference type="PATRIC" id="fig|1492738.3.peg.2689"/>
<comment type="similarity">
    <text evidence="1">Belongs to the N(4)/N(6)-methyltransferase family.</text>
</comment>
<evidence type="ECO:0000256" key="7">
    <source>
        <dbReference type="ARBA" id="ARBA00047942"/>
    </source>
</evidence>
<dbReference type="AlphaFoldDB" id="A0A066WNH7"/>
<keyword evidence="5" id="KW-0949">S-adenosyl-L-methionine</keyword>
<dbReference type="EMBL" id="JNCA01000027">
    <property type="protein sequence ID" value="KDN54158.1"/>
    <property type="molecule type" value="Genomic_DNA"/>
</dbReference>
<dbReference type="GO" id="GO:0009307">
    <property type="term" value="P:DNA restriction-modification system"/>
    <property type="evidence" value="ECO:0007669"/>
    <property type="project" value="UniProtKB-KW"/>
</dbReference>
<dbReference type="PANTHER" id="PTHR42933">
    <property type="entry name" value="SLR6095 PROTEIN"/>
    <property type="match status" value="1"/>
</dbReference>
<evidence type="ECO:0000256" key="1">
    <source>
        <dbReference type="ARBA" id="ARBA00006594"/>
    </source>
</evidence>
<dbReference type="OrthoDB" id="9814572at2"/>
<dbReference type="PANTHER" id="PTHR42933:SF1">
    <property type="entry name" value="SITE-SPECIFIC DNA-METHYLTRANSFERASE (ADENINE-SPECIFIC)"/>
    <property type="match status" value="1"/>
</dbReference>
<evidence type="ECO:0000256" key="8">
    <source>
        <dbReference type="SAM" id="Coils"/>
    </source>
</evidence>
<keyword evidence="12" id="KW-1185">Reference proteome</keyword>
<dbReference type="CDD" id="cd02440">
    <property type="entry name" value="AdoMet_MTases"/>
    <property type="match status" value="1"/>
</dbReference>
<dbReference type="PRINTS" id="PR00507">
    <property type="entry name" value="N12N6MTFRASE"/>
</dbReference>
<reference evidence="11 12" key="1">
    <citation type="submission" date="2014-05" db="EMBL/GenBank/DDBJ databases">
        <title>Genome Sequence of Flavobacterium sp. EM1321.</title>
        <authorList>
            <person name="Shin S.-K."/>
            <person name="Yi H."/>
        </authorList>
    </citation>
    <scope>NUCLEOTIDE SEQUENCE [LARGE SCALE GENOMIC DNA]</scope>
    <source>
        <strain evidence="11 12">EM1321</strain>
    </source>
</reference>
<dbReference type="SUPFAM" id="SSF53335">
    <property type="entry name" value="S-adenosyl-L-methionine-dependent methyltransferases"/>
    <property type="match status" value="1"/>
</dbReference>
<evidence type="ECO:0000256" key="6">
    <source>
        <dbReference type="ARBA" id="ARBA00022747"/>
    </source>
</evidence>
<dbReference type="InterPro" id="IPR051537">
    <property type="entry name" value="DNA_Adenine_Mtase"/>
</dbReference>
<accession>A0A066WNH7</accession>
<feature type="domain" description="N6 adenine-specific DNA methyltransferase N-terminal" evidence="10">
    <location>
        <begin position="9"/>
        <end position="171"/>
    </location>
</feature>
<dbReference type="GO" id="GO:0032259">
    <property type="term" value="P:methylation"/>
    <property type="evidence" value="ECO:0007669"/>
    <property type="project" value="UniProtKB-KW"/>
</dbReference>
<dbReference type="InterPro" id="IPR038333">
    <property type="entry name" value="T1MK-like_N_sf"/>
</dbReference>
<evidence type="ECO:0000256" key="2">
    <source>
        <dbReference type="ARBA" id="ARBA00011900"/>
    </source>
</evidence>